<evidence type="ECO:0008006" key="3">
    <source>
        <dbReference type="Google" id="ProtNLM"/>
    </source>
</evidence>
<dbReference type="Proteomes" id="UP000287972">
    <property type="component" value="Unassembled WGS sequence"/>
</dbReference>
<protein>
    <recommendedName>
        <fullName evidence="3">Transcription factor domain-containing protein</fullName>
    </recommendedName>
</protein>
<dbReference type="EMBL" id="NKCL01000981">
    <property type="protein sequence ID" value="RSL45949.1"/>
    <property type="molecule type" value="Genomic_DNA"/>
</dbReference>
<dbReference type="AlphaFoldDB" id="A0A428NYZ2"/>
<name>A0A428NYZ2_9HYPO</name>
<sequence>MEFLVRYSLSSFVPDVDESLDQTGTQLALRAGLGLPCLQLENLAISARRLASQVPSKSPFYLAHAAHLQAQAVESFNSTRMRIDSSNCVALLLFTSTLGHHLLIDTLARREPDLPRFLDRWVQHVVVHRGL</sequence>
<accession>A0A428NYZ2</accession>
<evidence type="ECO:0000313" key="1">
    <source>
        <dbReference type="EMBL" id="RSL45949.1"/>
    </source>
</evidence>
<keyword evidence="2" id="KW-1185">Reference proteome</keyword>
<reference evidence="1 2" key="1">
    <citation type="submission" date="2017-06" db="EMBL/GenBank/DDBJ databases">
        <title>Comparative genomic analysis of Ambrosia Fusariam Clade fungi.</title>
        <authorList>
            <person name="Stajich J.E."/>
            <person name="Carrillo J."/>
            <person name="Kijimoto T."/>
            <person name="Eskalen A."/>
            <person name="O'Donnell K."/>
            <person name="Kasson M."/>
        </authorList>
    </citation>
    <scope>NUCLEOTIDE SEQUENCE [LARGE SCALE GENOMIC DNA]</scope>
    <source>
        <strain evidence="1 2">NRRL62606</strain>
    </source>
</reference>
<evidence type="ECO:0000313" key="2">
    <source>
        <dbReference type="Proteomes" id="UP000287972"/>
    </source>
</evidence>
<organism evidence="1 2">
    <name type="scientific">Fusarium floridanum</name>
    <dbReference type="NCBI Taxonomy" id="1325733"/>
    <lineage>
        <taxon>Eukaryota</taxon>
        <taxon>Fungi</taxon>
        <taxon>Dikarya</taxon>
        <taxon>Ascomycota</taxon>
        <taxon>Pezizomycotina</taxon>
        <taxon>Sordariomycetes</taxon>
        <taxon>Hypocreomycetidae</taxon>
        <taxon>Hypocreales</taxon>
        <taxon>Nectriaceae</taxon>
        <taxon>Fusarium</taxon>
        <taxon>Fusarium solani species complex</taxon>
    </lineage>
</organism>
<gene>
    <name evidence="1" type="ORF">CEP51_016008</name>
</gene>
<comment type="caution">
    <text evidence="1">The sequence shown here is derived from an EMBL/GenBank/DDBJ whole genome shotgun (WGS) entry which is preliminary data.</text>
</comment>
<proteinExistence type="predicted"/>